<protein>
    <recommendedName>
        <fullName evidence="1">Protein kinase domain-containing protein</fullName>
    </recommendedName>
</protein>
<dbReference type="PANTHER" id="PTHR44167:SF24">
    <property type="entry name" value="SERINE_THREONINE-PROTEIN KINASE CHK2"/>
    <property type="match status" value="1"/>
</dbReference>
<dbReference type="GO" id="GO:0004674">
    <property type="term" value="F:protein serine/threonine kinase activity"/>
    <property type="evidence" value="ECO:0007669"/>
    <property type="project" value="TreeGrafter"/>
</dbReference>
<dbReference type="Proteomes" id="UP000263596">
    <property type="component" value="Unassembled WGS sequence"/>
</dbReference>
<comment type="caution">
    <text evidence="2">The sequence shown here is derived from an EMBL/GenBank/DDBJ whole genome shotgun (WGS) entry which is preliminary data.</text>
</comment>
<dbReference type="PROSITE" id="PS50011">
    <property type="entry name" value="PROTEIN_KINASE_DOM"/>
    <property type="match status" value="1"/>
</dbReference>
<dbReference type="RefSeq" id="WP_049173767.1">
    <property type="nucleotide sequence ID" value="NZ_BKFK01000002.1"/>
</dbReference>
<evidence type="ECO:0000259" key="1">
    <source>
        <dbReference type="PROSITE" id="PS50011"/>
    </source>
</evidence>
<dbReference type="EMBL" id="DPVE01000032">
    <property type="protein sequence ID" value="HCK29049.1"/>
    <property type="molecule type" value="Genomic_DNA"/>
</dbReference>
<name>A0A3D2SHV5_9GAMM</name>
<dbReference type="AlphaFoldDB" id="A0A3D2SHV5"/>
<feature type="domain" description="Protein kinase" evidence="1">
    <location>
        <begin position="1"/>
        <end position="263"/>
    </location>
</feature>
<organism evidence="2 3">
    <name type="scientific">Acinetobacter ursingii</name>
    <dbReference type="NCBI Taxonomy" id="108980"/>
    <lineage>
        <taxon>Bacteria</taxon>
        <taxon>Pseudomonadati</taxon>
        <taxon>Pseudomonadota</taxon>
        <taxon>Gammaproteobacteria</taxon>
        <taxon>Moraxellales</taxon>
        <taxon>Moraxellaceae</taxon>
        <taxon>Acinetobacter</taxon>
    </lineage>
</organism>
<dbReference type="Pfam" id="PF00069">
    <property type="entry name" value="Pkinase"/>
    <property type="match status" value="1"/>
</dbReference>
<dbReference type="Gene3D" id="1.10.510.10">
    <property type="entry name" value="Transferase(Phosphotransferase) domain 1"/>
    <property type="match status" value="1"/>
</dbReference>
<dbReference type="SUPFAM" id="SSF56112">
    <property type="entry name" value="Protein kinase-like (PK-like)"/>
    <property type="match status" value="1"/>
</dbReference>
<dbReference type="PANTHER" id="PTHR44167">
    <property type="entry name" value="OVARIAN-SPECIFIC SERINE/THREONINE-PROTEIN KINASE LOK-RELATED"/>
    <property type="match status" value="1"/>
</dbReference>
<evidence type="ECO:0000313" key="3">
    <source>
        <dbReference type="Proteomes" id="UP000263596"/>
    </source>
</evidence>
<reference evidence="2 3" key="1">
    <citation type="journal article" date="2018" name="Nat. Biotechnol.">
        <title>A standardized bacterial taxonomy based on genome phylogeny substantially revises the tree of life.</title>
        <authorList>
            <person name="Parks D.H."/>
            <person name="Chuvochina M."/>
            <person name="Waite D.W."/>
            <person name="Rinke C."/>
            <person name="Skarshewski A."/>
            <person name="Chaumeil P.A."/>
            <person name="Hugenholtz P."/>
        </authorList>
    </citation>
    <scope>NUCLEOTIDE SEQUENCE [LARGE SCALE GENOMIC DNA]</scope>
    <source>
        <strain evidence="2">UBA9669</strain>
    </source>
</reference>
<proteinExistence type="predicted"/>
<dbReference type="SMART" id="SM00220">
    <property type="entry name" value="S_TKc"/>
    <property type="match status" value="1"/>
</dbReference>
<dbReference type="GO" id="GO:0005524">
    <property type="term" value="F:ATP binding"/>
    <property type="evidence" value="ECO:0007669"/>
    <property type="project" value="InterPro"/>
</dbReference>
<gene>
    <name evidence="2" type="ORF">DHW29_01795</name>
</gene>
<evidence type="ECO:0000313" key="2">
    <source>
        <dbReference type="EMBL" id="HCK29049.1"/>
    </source>
</evidence>
<dbReference type="InterPro" id="IPR000719">
    <property type="entry name" value="Prot_kinase_dom"/>
</dbReference>
<dbReference type="InterPro" id="IPR011009">
    <property type="entry name" value="Kinase-like_dom_sf"/>
</dbReference>
<accession>A0A3D2SHV5</accession>
<sequence length="263" mass="30856">MLRQFDQLCLKTKAKSMALGRRLYTFKSEGKTYWLKLQLQDSHATSKAGFEHELSFYQKQGSYDFVLPVQFLEIDDFFQEELYKWGMVLPHADPYFTDHQIFSMTLSQTKQYIEKALRSLANMHASGWIHGDLKTEHFAKYQERVYLIDFEQSQQINAKNALTMTATPHYMAPELFHGSPKTIQSDLYAIGIILYEWLTTQRFTARSYQDWAILHCQQLNIELPENKQCFFPLLAGLLNKQQNLRFNDVNQALKVLNLTKMSI</sequence>